<dbReference type="KEGG" id="cdet:87949566"/>
<proteinExistence type="predicted"/>
<feature type="region of interest" description="Disordered" evidence="1">
    <location>
        <begin position="402"/>
        <end position="508"/>
    </location>
</feature>
<dbReference type="InterPro" id="IPR057230">
    <property type="entry name" value="DUF7908"/>
</dbReference>
<dbReference type="EMBL" id="CP137312">
    <property type="protein sequence ID" value="WQF88052.1"/>
    <property type="molecule type" value="Genomic_DNA"/>
</dbReference>
<dbReference type="GeneID" id="87949566"/>
<keyword evidence="2" id="KW-0732">Signal</keyword>
<feature type="compositionally biased region" description="Low complexity" evidence="1">
    <location>
        <begin position="67"/>
        <end position="80"/>
    </location>
</feature>
<keyword evidence="5" id="KW-1185">Reference proteome</keyword>
<evidence type="ECO:0000313" key="5">
    <source>
        <dbReference type="Proteomes" id="UP001322277"/>
    </source>
</evidence>
<feature type="domain" description="DUF7908" evidence="3">
    <location>
        <begin position="175"/>
        <end position="290"/>
    </location>
</feature>
<dbReference type="Proteomes" id="UP001322277">
    <property type="component" value="Chromosome 8"/>
</dbReference>
<dbReference type="Pfam" id="PF25485">
    <property type="entry name" value="DUF7908"/>
    <property type="match status" value="1"/>
</dbReference>
<dbReference type="RefSeq" id="XP_062785273.1">
    <property type="nucleotide sequence ID" value="XM_062929222.1"/>
</dbReference>
<protein>
    <recommendedName>
        <fullName evidence="3">DUF7908 domain-containing protein</fullName>
    </recommendedName>
</protein>
<evidence type="ECO:0000259" key="3">
    <source>
        <dbReference type="Pfam" id="PF25485"/>
    </source>
</evidence>
<feature type="region of interest" description="Disordered" evidence="1">
    <location>
        <begin position="60"/>
        <end position="80"/>
    </location>
</feature>
<feature type="compositionally biased region" description="Low complexity" evidence="1">
    <location>
        <begin position="341"/>
        <end position="390"/>
    </location>
</feature>
<dbReference type="AlphaFoldDB" id="A0AAX4IY70"/>
<feature type="region of interest" description="Disordered" evidence="1">
    <location>
        <begin position="300"/>
        <end position="390"/>
    </location>
</feature>
<feature type="signal peptide" evidence="2">
    <location>
        <begin position="1"/>
        <end position="21"/>
    </location>
</feature>
<feature type="compositionally biased region" description="Low complexity" evidence="1">
    <location>
        <begin position="402"/>
        <end position="500"/>
    </location>
</feature>
<feature type="compositionally biased region" description="Polar residues" evidence="1">
    <location>
        <begin position="313"/>
        <end position="340"/>
    </location>
</feature>
<feature type="compositionally biased region" description="Low complexity" evidence="1">
    <location>
        <begin position="302"/>
        <end position="312"/>
    </location>
</feature>
<organism evidence="4 5">
    <name type="scientific">Colletotrichum destructivum</name>
    <dbReference type="NCBI Taxonomy" id="34406"/>
    <lineage>
        <taxon>Eukaryota</taxon>
        <taxon>Fungi</taxon>
        <taxon>Dikarya</taxon>
        <taxon>Ascomycota</taxon>
        <taxon>Pezizomycotina</taxon>
        <taxon>Sordariomycetes</taxon>
        <taxon>Hypocreomycetidae</taxon>
        <taxon>Glomerellales</taxon>
        <taxon>Glomerellaceae</taxon>
        <taxon>Colletotrichum</taxon>
        <taxon>Colletotrichum destructivum species complex</taxon>
    </lineage>
</organism>
<gene>
    <name evidence="4" type="ORF">CDEST_13066</name>
</gene>
<evidence type="ECO:0000256" key="2">
    <source>
        <dbReference type="SAM" id="SignalP"/>
    </source>
</evidence>
<reference evidence="5" key="1">
    <citation type="journal article" date="2023" name="bioRxiv">
        <title>Complete genome of the Medicago anthracnose fungus, Colletotrichum destructivum, reveals a mini-chromosome-like region within a core chromosome.</title>
        <authorList>
            <person name="Lapalu N."/>
            <person name="Simon A."/>
            <person name="Lu A."/>
            <person name="Plaumann P.-L."/>
            <person name="Amselem J."/>
            <person name="Pigne S."/>
            <person name="Auger A."/>
            <person name="Koch C."/>
            <person name="Dallery J.-F."/>
            <person name="O'Connell R.J."/>
        </authorList>
    </citation>
    <scope>NUCLEOTIDE SEQUENCE [LARGE SCALE GENOMIC DNA]</scope>
    <source>
        <strain evidence="5">CBS 520.97</strain>
    </source>
</reference>
<accession>A0AAX4IY70</accession>
<name>A0AAX4IY70_9PEZI</name>
<feature type="chain" id="PRO_5043332287" description="DUF7908 domain-containing protein" evidence="2">
    <location>
        <begin position="22"/>
        <end position="555"/>
    </location>
</feature>
<evidence type="ECO:0000256" key="1">
    <source>
        <dbReference type="SAM" id="MobiDB-lite"/>
    </source>
</evidence>
<sequence length="555" mass="57541">MRPQSLASSLIVLQAIASVVSRPYSDDSEAVCFTYFSTYLEPIFSSVCLNTPTSPVATTAESSTNLSGSVSETDSVSSNPSFPVSKFTIRTDVSGTTFSTDPASSPPSSFSSISVSGPPSSFFTTSTPGISTSASTAQFSVTGSSSSPSPSVFVPATQPLIFLVVPGPTIFKRILRKRIIEGFVVQNTNEDRQDCNSAKRFDLISEQLLIDGEPVYYSGEDYKLLNAGGSQPVGSVTTTFSVSTGILQFSNPILPGNQASFCQDRNSQVYITFASRPPDCDPVSLLAYTVEQCQNGQILVPSSSSQDSSGSSAANLSDTGLSSRPISDFTTSASSLVPQESSTSTRTTSAISSTTLGSVTAPSPLPSLSSSSSSIQSASPSSSSSSLSSSFSPSSVLFSSSSTTGSLTQAPTPTSSFSPVSTSSPSITTSSSSSSATSSSLSSSPTTISSSTLATSSSSSTTESSSSLSVESTSTYTTSTSSSTTSSTTTSSTSSSTTSTDPEPTFCGTGRAIMKRAKAYQERNPTSQLPETIESFFLWIQPRKKLDFWLQKLKS</sequence>
<evidence type="ECO:0000313" key="4">
    <source>
        <dbReference type="EMBL" id="WQF88052.1"/>
    </source>
</evidence>